<name>A0A6A5FT79_CAERE</name>
<proteinExistence type="predicted"/>
<dbReference type="Proteomes" id="UP000483820">
    <property type="component" value="Chromosome X"/>
</dbReference>
<protein>
    <submittedName>
        <fullName evidence="1">Uncharacterized protein</fullName>
    </submittedName>
</protein>
<dbReference type="KEGG" id="crq:GCK72_022143"/>
<dbReference type="CTD" id="9809873"/>
<reference evidence="1 2" key="1">
    <citation type="submission" date="2019-12" db="EMBL/GenBank/DDBJ databases">
        <title>Chromosome-level assembly of the Caenorhabditis remanei genome.</title>
        <authorList>
            <person name="Teterina A.A."/>
            <person name="Willis J.H."/>
            <person name="Phillips P.C."/>
        </authorList>
    </citation>
    <scope>NUCLEOTIDE SEQUENCE [LARGE SCALE GENOMIC DNA]</scope>
    <source>
        <strain evidence="1 2">PX506</strain>
        <tissue evidence="1">Whole organism</tissue>
    </source>
</reference>
<dbReference type="GeneID" id="9809873"/>
<dbReference type="RefSeq" id="XP_053578241.1">
    <property type="nucleotide sequence ID" value="XM_053734675.1"/>
</dbReference>
<accession>A0A6A5FT79</accession>
<evidence type="ECO:0000313" key="2">
    <source>
        <dbReference type="Proteomes" id="UP000483820"/>
    </source>
</evidence>
<evidence type="ECO:0000313" key="1">
    <source>
        <dbReference type="EMBL" id="KAF1745696.1"/>
    </source>
</evidence>
<sequence length="484" mass="55294">MLSRAQLPRQGVPPVAEMQRRMDNLYRKEKAFLKRTDPTLFLSAQQIHDLGTRYLLLGTTTSLISTGHAFIDATIISIIRCGYGSILLPILRLLSAGDCTFPFAANCITLFTMLCGFVPDETYDNGLAYKQYALALRDATMPYFEFIVITPDHLNLYRQLTENCVSRDHLELLTKWFTKKPPSILKGLMYLYNDYPYGGIWNDSGRELYGVHFYRTVENCFQAFPYLFTGKVVDVLTVDATIQELSNNNIADLMIFEDKLAVYRRLVDTRYLEKASYLNLFFIMKTHHGNHLDSPDTNLLSYMENALKTVRGMEKNTIRNLCVIPHVFEEESLDRNNAGLTSSSIAAALLEDLIRTRRAKVFANVNHGEYSIDTFVNKFEALLGPMEKFQNHHVNPVEIIEFAKTELFDFFVVVTISAHNLALEDIILKFNEYRSIANAFSKLIIVGVDNLPRQRGLEHLDNVMLVSGVNENTFLVLDKILRFG</sequence>
<organism evidence="1 2">
    <name type="scientific">Caenorhabditis remanei</name>
    <name type="common">Caenorhabditis vulgaris</name>
    <dbReference type="NCBI Taxonomy" id="31234"/>
    <lineage>
        <taxon>Eukaryota</taxon>
        <taxon>Metazoa</taxon>
        <taxon>Ecdysozoa</taxon>
        <taxon>Nematoda</taxon>
        <taxon>Chromadorea</taxon>
        <taxon>Rhabditida</taxon>
        <taxon>Rhabditina</taxon>
        <taxon>Rhabditomorpha</taxon>
        <taxon>Rhabditoidea</taxon>
        <taxon>Rhabditidae</taxon>
        <taxon>Peloderinae</taxon>
        <taxon>Caenorhabditis</taxon>
    </lineage>
</organism>
<gene>
    <name evidence="1" type="ORF">GCK72_022143</name>
</gene>
<dbReference type="EMBL" id="WUAV01000006">
    <property type="protein sequence ID" value="KAF1745696.1"/>
    <property type="molecule type" value="Genomic_DNA"/>
</dbReference>
<comment type="caution">
    <text evidence="1">The sequence shown here is derived from an EMBL/GenBank/DDBJ whole genome shotgun (WGS) entry which is preliminary data.</text>
</comment>
<dbReference type="AlphaFoldDB" id="A0A6A5FT79"/>